<dbReference type="EMBL" id="CM046396">
    <property type="protein sequence ID" value="KAI8538125.1"/>
    <property type="molecule type" value="Genomic_DNA"/>
</dbReference>
<proteinExistence type="predicted"/>
<protein>
    <submittedName>
        <fullName evidence="1">Uncharacterized protein</fullName>
    </submittedName>
</protein>
<dbReference type="Proteomes" id="UP001062846">
    <property type="component" value="Chromosome 9"/>
</dbReference>
<accession>A0ACC0MBA7</accession>
<keyword evidence="2" id="KW-1185">Reference proteome</keyword>
<name>A0ACC0MBA7_RHOML</name>
<reference evidence="1" key="1">
    <citation type="submission" date="2022-02" db="EMBL/GenBank/DDBJ databases">
        <title>Plant Genome Project.</title>
        <authorList>
            <person name="Zhang R.-G."/>
        </authorList>
    </citation>
    <scope>NUCLEOTIDE SEQUENCE</scope>
    <source>
        <strain evidence="1">AT1</strain>
    </source>
</reference>
<evidence type="ECO:0000313" key="1">
    <source>
        <dbReference type="EMBL" id="KAI8538125.1"/>
    </source>
</evidence>
<organism evidence="1 2">
    <name type="scientific">Rhododendron molle</name>
    <name type="common">Chinese azalea</name>
    <name type="synonym">Azalea mollis</name>
    <dbReference type="NCBI Taxonomy" id="49168"/>
    <lineage>
        <taxon>Eukaryota</taxon>
        <taxon>Viridiplantae</taxon>
        <taxon>Streptophyta</taxon>
        <taxon>Embryophyta</taxon>
        <taxon>Tracheophyta</taxon>
        <taxon>Spermatophyta</taxon>
        <taxon>Magnoliopsida</taxon>
        <taxon>eudicotyledons</taxon>
        <taxon>Gunneridae</taxon>
        <taxon>Pentapetalae</taxon>
        <taxon>asterids</taxon>
        <taxon>Ericales</taxon>
        <taxon>Ericaceae</taxon>
        <taxon>Ericoideae</taxon>
        <taxon>Rhodoreae</taxon>
        <taxon>Rhododendron</taxon>
    </lineage>
</organism>
<comment type="caution">
    <text evidence="1">The sequence shown here is derived from an EMBL/GenBank/DDBJ whole genome shotgun (WGS) entry which is preliminary data.</text>
</comment>
<evidence type="ECO:0000313" key="2">
    <source>
        <dbReference type="Proteomes" id="UP001062846"/>
    </source>
</evidence>
<sequence>MLFVQKLLDSGVRPKEAISRPSHVLFPFASERLPVLFVLNIMAMLLLLACVVKFVDEMILFSPGVMEGCLLAKVADGSSNV</sequence>
<gene>
    <name evidence="1" type="ORF">RHMOL_Rhmol09G0078200</name>
</gene>